<sequence length="279" mass="30923">MRRYRIVHTTGLGYDGPVRAAHNELRMTPLNEPGQTTLENRIRIRPLTWSHVYRDHWGTHVMAMESLSEHQRLDIEAISTVERTEVPAAEATCTWDTVRDAAVQDRLYEWLMVSERTRPGEGVEALVEDVRGLPTPRAAADEVCRRVREEMEYRPGATGVHGRGEDAWADRAGVCQDFAHITVGALRALGIPARYVSGYLVPTRDLAVGDSASGESHAWVEFWDDAWVAADPTNGTPVGVEHVVVARGRDYDDVPPFKGIYSGRASAALDVAVTITRLA</sequence>
<name>A0ABS2CGF5_9MICO</name>
<dbReference type="RefSeq" id="WP_204129444.1">
    <property type="nucleotide sequence ID" value="NZ_JAFDVD010000003.1"/>
</dbReference>
<dbReference type="EMBL" id="JAFDVD010000003">
    <property type="protein sequence ID" value="MBM6398948.1"/>
    <property type="molecule type" value="Genomic_DNA"/>
</dbReference>
<dbReference type="PANTHER" id="PTHR33490:SF6">
    <property type="entry name" value="SLL1049 PROTEIN"/>
    <property type="match status" value="1"/>
</dbReference>
<dbReference type="InterPro" id="IPR013589">
    <property type="entry name" value="Bac_transglu_N"/>
</dbReference>
<dbReference type="SMART" id="SM00460">
    <property type="entry name" value="TGc"/>
    <property type="match status" value="1"/>
</dbReference>
<keyword evidence="3" id="KW-1185">Reference proteome</keyword>
<dbReference type="InterPro" id="IPR002931">
    <property type="entry name" value="Transglutaminase-like"/>
</dbReference>
<dbReference type="Pfam" id="PF08379">
    <property type="entry name" value="Bact_transglu_N"/>
    <property type="match status" value="1"/>
</dbReference>
<comment type="caution">
    <text evidence="2">The sequence shown here is derived from an EMBL/GenBank/DDBJ whole genome shotgun (WGS) entry which is preliminary data.</text>
</comment>
<evidence type="ECO:0000259" key="1">
    <source>
        <dbReference type="SMART" id="SM00460"/>
    </source>
</evidence>
<dbReference type="Gene3D" id="3.10.620.30">
    <property type="match status" value="1"/>
</dbReference>
<evidence type="ECO:0000313" key="2">
    <source>
        <dbReference type="EMBL" id="MBM6398948.1"/>
    </source>
</evidence>
<proteinExistence type="predicted"/>
<dbReference type="InterPro" id="IPR038765">
    <property type="entry name" value="Papain-like_cys_pep_sf"/>
</dbReference>
<feature type="domain" description="Transglutaminase-like" evidence="1">
    <location>
        <begin position="167"/>
        <end position="234"/>
    </location>
</feature>
<organism evidence="2 3">
    <name type="scientific">Phycicoccus sonneratiae</name>
    <dbReference type="NCBI Taxonomy" id="2807628"/>
    <lineage>
        <taxon>Bacteria</taxon>
        <taxon>Bacillati</taxon>
        <taxon>Actinomycetota</taxon>
        <taxon>Actinomycetes</taxon>
        <taxon>Micrococcales</taxon>
        <taxon>Intrasporangiaceae</taxon>
        <taxon>Phycicoccus</taxon>
    </lineage>
</organism>
<gene>
    <name evidence="2" type="ORF">JQN70_00945</name>
</gene>
<evidence type="ECO:0000313" key="3">
    <source>
        <dbReference type="Proteomes" id="UP001430172"/>
    </source>
</evidence>
<dbReference type="PANTHER" id="PTHR33490">
    <property type="entry name" value="BLR5614 PROTEIN-RELATED"/>
    <property type="match status" value="1"/>
</dbReference>
<dbReference type="Pfam" id="PF01841">
    <property type="entry name" value="Transglut_core"/>
    <property type="match status" value="1"/>
</dbReference>
<dbReference type="SUPFAM" id="SSF54001">
    <property type="entry name" value="Cysteine proteinases"/>
    <property type="match status" value="1"/>
</dbReference>
<dbReference type="Proteomes" id="UP001430172">
    <property type="component" value="Unassembled WGS sequence"/>
</dbReference>
<accession>A0ABS2CGF5</accession>
<reference evidence="2" key="1">
    <citation type="submission" date="2021-02" db="EMBL/GenBank/DDBJ databases">
        <title>Phycicoccus sp. MQZ13P-5T, whole genome shotgun sequence.</title>
        <authorList>
            <person name="Tuo L."/>
        </authorList>
    </citation>
    <scope>NUCLEOTIDE SEQUENCE</scope>
    <source>
        <strain evidence="2">MQZ13P-5</strain>
    </source>
</reference>
<protein>
    <submittedName>
        <fullName evidence="2">Transglutaminase family protein</fullName>
    </submittedName>
</protein>